<dbReference type="Proteomes" id="UP000559987">
    <property type="component" value="Unassembled WGS sequence"/>
</dbReference>
<protein>
    <submittedName>
        <fullName evidence="1">Uncharacterized protein</fullName>
    </submittedName>
</protein>
<sequence length="99" mass="11532">MSKLSPKQKELWKKIQRILWEKWDPIGVYEKDSEWDDEYDNYVPHIFRLAIEGNDYIRIAASLTSTINQNIGLSASNNNEHDIMVGKLIVQAKEEILGK</sequence>
<evidence type="ECO:0000313" key="2">
    <source>
        <dbReference type="Proteomes" id="UP000559987"/>
    </source>
</evidence>
<dbReference type="AlphaFoldDB" id="A0A839UK22"/>
<evidence type="ECO:0000313" key="1">
    <source>
        <dbReference type="EMBL" id="MBB3166960.1"/>
    </source>
</evidence>
<dbReference type="EMBL" id="JACHXZ010000001">
    <property type="protein sequence ID" value="MBB3166960.1"/>
    <property type="molecule type" value="Genomic_DNA"/>
</dbReference>
<name>A0A839UK22_9GAMM</name>
<accession>A0A839UK22</accession>
<keyword evidence="2" id="KW-1185">Reference proteome</keyword>
<proteinExistence type="predicted"/>
<reference evidence="1 2" key="1">
    <citation type="submission" date="2020-08" db="EMBL/GenBank/DDBJ databases">
        <title>Genomic Encyclopedia of Type Strains, Phase III (KMG-III): the genomes of soil and plant-associated and newly described type strains.</title>
        <authorList>
            <person name="Whitman W."/>
        </authorList>
    </citation>
    <scope>NUCLEOTIDE SEQUENCE [LARGE SCALE GENOMIC DNA]</scope>
    <source>
        <strain evidence="1 2">CECT 8571</strain>
    </source>
</reference>
<organism evidence="1 2">
    <name type="scientific">Simiduia aestuariiviva</name>
    <dbReference type="NCBI Taxonomy" id="1510459"/>
    <lineage>
        <taxon>Bacteria</taxon>
        <taxon>Pseudomonadati</taxon>
        <taxon>Pseudomonadota</taxon>
        <taxon>Gammaproteobacteria</taxon>
        <taxon>Cellvibrionales</taxon>
        <taxon>Cellvibrionaceae</taxon>
        <taxon>Simiduia</taxon>
    </lineage>
</organism>
<dbReference type="RefSeq" id="WP_183907299.1">
    <property type="nucleotide sequence ID" value="NZ_JACHXZ010000001.1"/>
</dbReference>
<gene>
    <name evidence="1" type="ORF">FHS30_000136</name>
</gene>
<comment type="caution">
    <text evidence="1">The sequence shown here is derived from an EMBL/GenBank/DDBJ whole genome shotgun (WGS) entry which is preliminary data.</text>
</comment>